<evidence type="ECO:0000256" key="1">
    <source>
        <dbReference type="ARBA" id="ARBA00004651"/>
    </source>
</evidence>
<gene>
    <name evidence="8" type="ORF">EP073_01495</name>
</gene>
<feature type="transmembrane region" description="Helical" evidence="6">
    <location>
        <begin position="149"/>
        <end position="166"/>
    </location>
</feature>
<dbReference type="Proteomes" id="UP000287502">
    <property type="component" value="Chromosome"/>
</dbReference>
<reference evidence="8 9" key="1">
    <citation type="submission" date="2019-01" db="EMBL/GenBank/DDBJ databases">
        <title>Geovibrio thiophilus DSM 11263, complete genome.</title>
        <authorList>
            <person name="Spring S."/>
            <person name="Bunk B."/>
            <person name="Sproer C."/>
        </authorList>
    </citation>
    <scope>NUCLEOTIDE SEQUENCE [LARGE SCALE GENOMIC DNA]</scope>
    <source>
        <strain evidence="8 9">DSM 11263</strain>
    </source>
</reference>
<dbReference type="InterPro" id="IPR050638">
    <property type="entry name" value="AA-Vitamin_Transporters"/>
</dbReference>
<sequence length="281" mass="29956">MKYHLYLASAMLIVGSSVTAGKFITVNTPVSLSMFLRFAVGSAVLYLFMVMRKERPARLSAGAAFLVCSQALLGSVLFNVFLLKGLKTVSAVTSGIISGFTPVMLTVLSFVLLREKPDRVKITASCIAAAGVIIASAESGEIEADTAGLLFVFAAVLSESLFLIMRRVIKTDISTTSLSLYLSLAGMFFFAFPAAGEMTALTVREYAVIGYYGVFITAAAYLLWLEGIKYVQASAASAYTAVMPVSAALTGVVFLGEPFLPKHFYGLVLVSAAIILTGKRR</sequence>
<keyword evidence="4 6" id="KW-1133">Transmembrane helix</keyword>
<keyword evidence="2" id="KW-1003">Cell membrane</keyword>
<feature type="transmembrane region" description="Helical" evidence="6">
    <location>
        <begin position="178"/>
        <end position="196"/>
    </location>
</feature>
<dbReference type="AlphaFoldDB" id="A0A410JVR9"/>
<feature type="transmembrane region" description="Helical" evidence="6">
    <location>
        <begin position="120"/>
        <end position="137"/>
    </location>
</feature>
<comment type="subcellular location">
    <subcellularLocation>
        <location evidence="1">Cell membrane</location>
        <topology evidence="1">Multi-pass membrane protein</topology>
    </subcellularLocation>
</comment>
<evidence type="ECO:0000313" key="9">
    <source>
        <dbReference type="Proteomes" id="UP000287502"/>
    </source>
</evidence>
<dbReference type="EMBL" id="CP035108">
    <property type="protein sequence ID" value="QAR32121.1"/>
    <property type="molecule type" value="Genomic_DNA"/>
</dbReference>
<dbReference type="KEGG" id="gtl:EP073_01495"/>
<feature type="transmembrane region" description="Helical" evidence="6">
    <location>
        <begin position="61"/>
        <end position="83"/>
    </location>
</feature>
<evidence type="ECO:0000256" key="3">
    <source>
        <dbReference type="ARBA" id="ARBA00022692"/>
    </source>
</evidence>
<dbReference type="RefSeq" id="WP_128465408.1">
    <property type="nucleotide sequence ID" value="NZ_CP035108.1"/>
</dbReference>
<dbReference type="Pfam" id="PF00892">
    <property type="entry name" value="EamA"/>
    <property type="match status" value="2"/>
</dbReference>
<dbReference type="InterPro" id="IPR037185">
    <property type="entry name" value="EmrE-like"/>
</dbReference>
<dbReference type="PANTHER" id="PTHR32322">
    <property type="entry name" value="INNER MEMBRANE TRANSPORTER"/>
    <property type="match status" value="1"/>
</dbReference>
<name>A0A410JVR9_9BACT</name>
<keyword evidence="3 6" id="KW-0812">Transmembrane</keyword>
<evidence type="ECO:0000256" key="4">
    <source>
        <dbReference type="ARBA" id="ARBA00022989"/>
    </source>
</evidence>
<dbReference type="InterPro" id="IPR000620">
    <property type="entry name" value="EamA_dom"/>
</dbReference>
<keyword evidence="9" id="KW-1185">Reference proteome</keyword>
<feature type="domain" description="EamA" evidence="7">
    <location>
        <begin position="3"/>
        <end position="136"/>
    </location>
</feature>
<feature type="transmembrane region" description="Helical" evidence="6">
    <location>
        <begin position="262"/>
        <end position="278"/>
    </location>
</feature>
<evidence type="ECO:0000313" key="8">
    <source>
        <dbReference type="EMBL" id="QAR32121.1"/>
    </source>
</evidence>
<dbReference type="OrthoDB" id="9799821at2"/>
<feature type="transmembrane region" description="Helical" evidence="6">
    <location>
        <begin position="208"/>
        <end position="225"/>
    </location>
</feature>
<dbReference type="GO" id="GO:0005886">
    <property type="term" value="C:plasma membrane"/>
    <property type="evidence" value="ECO:0007669"/>
    <property type="project" value="UniProtKB-SubCell"/>
</dbReference>
<proteinExistence type="predicted"/>
<feature type="transmembrane region" description="Helical" evidence="6">
    <location>
        <begin position="237"/>
        <end position="256"/>
    </location>
</feature>
<feature type="transmembrane region" description="Helical" evidence="6">
    <location>
        <begin position="30"/>
        <end position="49"/>
    </location>
</feature>
<evidence type="ECO:0000256" key="2">
    <source>
        <dbReference type="ARBA" id="ARBA00022475"/>
    </source>
</evidence>
<keyword evidence="5 6" id="KW-0472">Membrane</keyword>
<feature type="transmembrane region" description="Helical" evidence="6">
    <location>
        <begin position="89"/>
        <end position="113"/>
    </location>
</feature>
<accession>A0A410JVR9</accession>
<dbReference type="SUPFAM" id="SSF103481">
    <property type="entry name" value="Multidrug resistance efflux transporter EmrE"/>
    <property type="match status" value="2"/>
</dbReference>
<evidence type="ECO:0000259" key="7">
    <source>
        <dbReference type="Pfam" id="PF00892"/>
    </source>
</evidence>
<feature type="domain" description="EamA" evidence="7">
    <location>
        <begin position="148"/>
        <end position="277"/>
    </location>
</feature>
<evidence type="ECO:0000256" key="5">
    <source>
        <dbReference type="ARBA" id="ARBA00023136"/>
    </source>
</evidence>
<organism evidence="8 9">
    <name type="scientific">Geovibrio thiophilus</name>
    <dbReference type="NCBI Taxonomy" id="139438"/>
    <lineage>
        <taxon>Bacteria</taxon>
        <taxon>Pseudomonadati</taxon>
        <taxon>Deferribacterota</taxon>
        <taxon>Deferribacteres</taxon>
        <taxon>Deferribacterales</taxon>
        <taxon>Geovibrionaceae</taxon>
        <taxon>Geovibrio</taxon>
    </lineage>
</organism>
<dbReference type="PANTHER" id="PTHR32322:SF18">
    <property type="entry name" value="S-ADENOSYLMETHIONINE_S-ADENOSYLHOMOCYSTEINE TRANSPORTER"/>
    <property type="match status" value="1"/>
</dbReference>
<protein>
    <submittedName>
        <fullName evidence="8">DMT family transporter</fullName>
    </submittedName>
</protein>
<evidence type="ECO:0000256" key="6">
    <source>
        <dbReference type="SAM" id="Phobius"/>
    </source>
</evidence>